<dbReference type="Gene3D" id="1.10.10.10">
    <property type="entry name" value="Winged helix-like DNA-binding domain superfamily/Winged helix DNA-binding domain"/>
    <property type="match status" value="1"/>
</dbReference>
<protein>
    <submittedName>
        <fullName evidence="5">DNA-binding CsgD family transcriptional regulator</fullName>
    </submittedName>
</protein>
<keyword evidence="1" id="KW-0805">Transcription regulation</keyword>
<comment type="caution">
    <text evidence="5">The sequence shown here is derived from an EMBL/GenBank/DDBJ whole genome shotgun (WGS) entry which is preliminary data.</text>
</comment>
<dbReference type="SUPFAM" id="SSF46894">
    <property type="entry name" value="C-terminal effector domain of the bipartite response regulators"/>
    <property type="match status" value="1"/>
</dbReference>
<dbReference type="PANTHER" id="PTHR44688">
    <property type="entry name" value="DNA-BINDING TRANSCRIPTIONAL ACTIVATOR DEVR_DOSR"/>
    <property type="match status" value="1"/>
</dbReference>
<dbReference type="PROSITE" id="PS00622">
    <property type="entry name" value="HTH_LUXR_1"/>
    <property type="match status" value="1"/>
</dbReference>
<gene>
    <name evidence="5" type="ORF">JOF46_003842</name>
</gene>
<dbReference type="EMBL" id="JAGIOE010000001">
    <property type="protein sequence ID" value="MBP2375930.1"/>
    <property type="molecule type" value="Genomic_DNA"/>
</dbReference>
<dbReference type="RefSeq" id="WP_209910229.1">
    <property type="nucleotide sequence ID" value="NZ_BAAAMI010000023.1"/>
</dbReference>
<evidence type="ECO:0000256" key="3">
    <source>
        <dbReference type="ARBA" id="ARBA00023163"/>
    </source>
</evidence>
<keyword evidence="3" id="KW-0804">Transcription</keyword>
<organism evidence="5 6">
    <name type="scientific">Paeniglutamicibacter psychrophenolicus</name>
    <dbReference type="NCBI Taxonomy" id="257454"/>
    <lineage>
        <taxon>Bacteria</taxon>
        <taxon>Bacillati</taxon>
        <taxon>Actinomycetota</taxon>
        <taxon>Actinomycetes</taxon>
        <taxon>Micrococcales</taxon>
        <taxon>Micrococcaceae</taxon>
        <taxon>Paeniglutamicibacter</taxon>
    </lineage>
</organism>
<evidence type="ECO:0000313" key="6">
    <source>
        <dbReference type="Proteomes" id="UP000766570"/>
    </source>
</evidence>
<accession>A0ABS4WI95</accession>
<dbReference type="InterPro" id="IPR016032">
    <property type="entry name" value="Sig_transdc_resp-reg_C-effctor"/>
</dbReference>
<dbReference type="PROSITE" id="PS50043">
    <property type="entry name" value="HTH_LUXR_2"/>
    <property type="match status" value="1"/>
</dbReference>
<feature type="domain" description="HTH luxR-type" evidence="4">
    <location>
        <begin position="817"/>
        <end position="879"/>
    </location>
</feature>
<dbReference type="InterPro" id="IPR000792">
    <property type="entry name" value="Tscrpt_reg_LuxR_C"/>
</dbReference>
<evidence type="ECO:0000256" key="2">
    <source>
        <dbReference type="ARBA" id="ARBA00023125"/>
    </source>
</evidence>
<proteinExistence type="predicted"/>
<dbReference type="SMART" id="SM00421">
    <property type="entry name" value="HTH_LUXR"/>
    <property type="match status" value="1"/>
</dbReference>
<dbReference type="InterPro" id="IPR036388">
    <property type="entry name" value="WH-like_DNA-bd_sf"/>
</dbReference>
<dbReference type="Pfam" id="PF00196">
    <property type="entry name" value="GerE"/>
    <property type="match status" value="1"/>
</dbReference>
<reference evidence="5 6" key="1">
    <citation type="submission" date="2021-03" db="EMBL/GenBank/DDBJ databases">
        <title>Sequencing the genomes of 1000 actinobacteria strains.</title>
        <authorList>
            <person name="Klenk H.-P."/>
        </authorList>
    </citation>
    <scope>NUCLEOTIDE SEQUENCE [LARGE SCALE GENOMIC DNA]</scope>
    <source>
        <strain evidence="5 6">DSM 15454</strain>
    </source>
</reference>
<evidence type="ECO:0000256" key="1">
    <source>
        <dbReference type="ARBA" id="ARBA00023015"/>
    </source>
</evidence>
<dbReference type="PRINTS" id="PR00038">
    <property type="entry name" value="HTHLUXR"/>
</dbReference>
<evidence type="ECO:0000313" key="5">
    <source>
        <dbReference type="EMBL" id="MBP2375930.1"/>
    </source>
</evidence>
<evidence type="ECO:0000259" key="4">
    <source>
        <dbReference type="PROSITE" id="PS50043"/>
    </source>
</evidence>
<dbReference type="GO" id="GO:0003677">
    <property type="term" value="F:DNA binding"/>
    <property type="evidence" value="ECO:0007669"/>
    <property type="project" value="UniProtKB-KW"/>
</dbReference>
<dbReference type="Proteomes" id="UP000766570">
    <property type="component" value="Unassembled WGS sequence"/>
</dbReference>
<dbReference type="CDD" id="cd06170">
    <property type="entry name" value="LuxR_C_like"/>
    <property type="match status" value="1"/>
</dbReference>
<name>A0ABS4WI95_9MICC</name>
<keyword evidence="6" id="KW-1185">Reference proteome</keyword>
<sequence>MRIPGFESDQSPARDLRQELRDLLDRTESTGVVISGPIGSRKRQLLQEVLGDELADAVHLLCSPILGEGAFGALSPLLIEFDAPLGELALLRYLTLRLESTAGSKQLVVVEEAQFLDAASAFVLSQLALAGTIKLILLAVGDGHIETVVASTQLGARLGHLSLSALTPSEVAEHVQRVFGKPPTSTSARAIASICGGNPMLIDAFLRAGIEQGLVVESTDWLVLTGPQVSDRVHLSSVVSEIQKRLNADDAEALEILALGGPAEAKTLQQFSGTDVGRLVGTGLVRYVDDSRIEISAPIYSRALRDLVPPGRSAALWKRFSAQVSELVTSPKTLLWACESGEIVSYERFVDAIDLANRNMDFIEAWELCQLTGVWEEDPFLALLAARSMLGMGQHQLLTETIRHALTQTTDLALISELKSVEASSLWQEGDSTNDIGSLVGDWAQRTETIASGGSRQEAGALEKSRFGIEVLNLWLEFRAREDLSAVLDHALDCERRSIAGSVEFLNCRDVRCRVLLGLGRFVEAADAALEALDMIRANSEAESMDGYQFMTTALRALIAVGDYDAVGIIASYREGAHPSLQMHWSGTLHLWAGFAAVQQGRWLRAGRLLSEARAELAINDPDQLYELAEALEAFEYAQLHEAEDRKTPEYRETSLRSGYHGLENVDAKLLAEGYLALDSTPANTDRLNQLIARAREERHEHTEHQLLLMRWQMQLSADGPNGCERLRQLSVKGVSQRSSALSAALELTSLAGAEEVDRLAEELYSVGETGLGAELLASSLHGLATEGNERRRGLVLRRLAMWIQELGGTAWGPLRPALHERSLTRREEEIISLVREGKSNREIARKLTVSQRTVEGHLYRVFAKLGISGREELGAADA</sequence>
<dbReference type="PANTHER" id="PTHR44688:SF16">
    <property type="entry name" value="DNA-BINDING TRANSCRIPTIONAL ACTIVATOR DEVR_DOSR"/>
    <property type="match status" value="1"/>
</dbReference>
<keyword evidence="2 5" id="KW-0238">DNA-binding</keyword>